<organism evidence="2">
    <name type="scientific">uncultured Anaerotruncus sp</name>
    <dbReference type="NCBI Taxonomy" id="905011"/>
    <lineage>
        <taxon>Bacteria</taxon>
        <taxon>Bacillati</taxon>
        <taxon>Bacillota</taxon>
        <taxon>Clostridia</taxon>
        <taxon>Eubacteriales</taxon>
        <taxon>Oscillospiraceae</taxon>
        <taxon>Anaerotruncus</taxon>
        <taxon>environmental samples</taxon>
    </lineage>
</organism>
<dbReference type="InterPro" id="IPR032466">
    <property type="entry name" value="Metal_Hydrolase"/>
</dbReference>
<name>A0A6N2REY8_9FIRM</name>
<dbReference type="AlphaFoldDB" id="A0A6N2REY8"/>
<proteinExistence type="predicted"/>
<evidence type="ECO:0000259" key="1">
    <source>
        <dbReference type="Pfam" id="PF01979"/>
    </source>
</evidence>
<dbReference type="InterPro" id="IPR051781">
    <property type="entry name" value="Metallo-dep_Hydrolase"/>
</dbReference>
<feature type="domain" description="Amidohydrolase-related" evidence="1">
    <location>
        <begin position="55"/>
        <end position="404"/>
    </location>
</feature>
<accession>A0A6N2REY8</accession>
<dbReference type="Gene3D" id="3.20.20.140">
    <property type="entry name" value="Metal-dependent hydrolases"/>
    <property type="match status" value="1"/>
</dbReference>
<dbReference type="InterPro" id="IPR057744">
    <property type="entry name" value="OTAase-like"/>
</dbReference>
<dbReference type="InterPro" id="IPR006680">
    <property type="entry name" value="Amidohydro-rel"/>
</dbReference>
<gene>
    <name evidence="2" type="ORF">AULFYP135_00397</name>
</gene>
<dbReference type="PANTHER" id="PTHR43135">
    <property type="entry name" value="ALPHA-D-RIBOSE 1-METHYLPHOSPHONATE 5-TRIPHOSPHATE DIPHOSPHATASE"/>
    <property type="match status" value="1"/>
</dbReference>
<reference evidence="2" key="1">
    <citation type="submission" date="2019-11" db="EMBL/GenBank/DDBJ databases">
        <authorList>
            <person name="Feng L."/>
        </authorList>
    </citation>
    <scope>NUCLEOTIDE SEQUENCE</scope>
    <source>
        <strain evidence="2">AundefinedLFYP135</strain>
    </source>
</reference>
<dbReference type="Gene3D" id="2.30.40.10">
    <property type="entry name" value="Urease, subunit C, domain 1"/>
    <property type="match status" value="1"/>
</dbReference>
<dbReference type="EMBL" id="CACRSL010000003">
    <property type="protein sequence ID" value="VYS79426.1"/>
    <property type="molecule type" value="Genomic_DNA"/>
</dbReference>
<dbReference type="SUPFAM" id="SSF51556">
    <property type="entry name" value="Metallo-dependent hydrolases"/>
    <property type="match status" value="1"/>
</dbReference>
<protein>
    <submittedName>
        <fullName evidence="2">Imidazolonepropionase</fullName>
    </submittedName>
</protein>
<dbReference type="GO" id="GO:0016810">
    <property type="term" value="F:hydrolase activity, acting on carbon-nitrogen (but not peptide) bonds"/>
    <property type="evidence" value="ECO:0007669"/>
    <property type="project" value="InterPro"/>
</dbReference>
<dbReference type="SUPFAM" id="SSF51338">
    <property type="entry name" value="Composite domain of metallo-dependent hydrolases"/>
    <property type="match status" value="1"/>
</dbReference>
<sequence>MSKKALQCSKMFDSVNGTVARDVVIFVEGDRITSVEPAATAKLDGCEVIDLTGKFVTPGLIDCHMHIGMNGAGSSLGTKPYTSLGDATMEGLTNVYSDLMAGFTSVRTCGDMGYSDVAIRNAINRGDFAGPRMMVAGSNLSSTGGHSDTHYNPYLHEVEVHSGVAGDGPTEMVKLVRTNIKHGVDFIKFMATGGVMSLGTTVGAQQMSYEEMKAICDTAKMYGMITATHAHGTSGIKDAIRAGVTSVEHGMMMDEEGIQLMKEHGTTLVPTIIAAERIIVKGKEAGTPDWAIAKAKQVYDRAHWGFTRCMEEGIPIAFGTDSGTPYNFHGKQAYEFELMVGWGMTPLQALTAATKTASELLRKQDEVGSIEAGKYADVVAFDGDPTEDIKVMTNCTFVMKGGEVYKA</sequence>
<dbReference type="PANTHER" id="PTHR43135:SF3">
    <property type="entry name" value="ALPHA-D-RIBOSE 1-METHYLPHOSPHONATE 5-TRIPHOSPHATE DIPHOSPHATASE"/>
    <property type="match status" value="1"/>
</dbReference>
<dbReference type="Pfam" id="PF01979">
    <property type="entry name" value="Amidohydro_1"/>
    <property type="match status" value="1"/>
</dbReference>
<evidence type="ECO:0000313" key="2">
    <source>
        <dbReference type="EMBL" id="VYS79426.1"/>
    </source>
</evidence>
<dbReference type="CDD" id="cd01299">
    <property type="entry name" value="Met_dep_hydrolase_A"/>
    <property type="match status" value="1"/>
</dbReference>
<dbReference type="InterPro" id="IPR011059">
    <property type="entry name" value="Metal-dep_hydrolase_composite"/>
</dbReference>